<evidence type="ECO:0000256" key="6">
    <source>
        <dbReference type="ARBA" id="ARBA00034777"/>
    </source>
</evidence>
<reference evidence="8 9" key="1">
    <citation type="submission" date="2019-09" db="EMBL/GenBank/DDBJ databases">
        <title>Bird 10,000 Genomes (B10K) Project - Family phase.</title>
        <authorList>
            <person name="Zhang G."/>
        </authorList>
    </citation>
    <scope>NUCLEOTIDE SEQUENCE [LARGE SCALE GENOMIC DNA]</scope>
    <source>
        <strain evidence="8">B10K-DU-030-03</strain>
    </source>
</reference>
<accession>A0A7L3KTX7</accession>
<feature type="non-terminal residue" evidence="8">
    <location>
        <position position="1"/>
    </location>
</feature>
<keyword evidence="9" id="KW-1185">Reference proteome</keyword>
<keyword evidence="4" id="KW-0206">Cytoskeleton</keyword>
<evidence type="ECO:0000256" key="3">
    <source>
        <dbReference type="ARBA" id="ARBA00022490"/>
    </source>
</evidence>
<keyword evidence="5" id="KW-0966">Cell projection</keyword>
<evidence type="ECO:0000313" key="8">
    <source>
        <dbReference type="EMBL" id="NXU44993.1"/>
    </source>
</evidence>
<dbReference type="Pfam" id="PF14886">
    <property type="entry name" value="FAM183"/>
    <property type="match status" value="1"/>
</dbReference>
<evidence type="ECO:0000256" key="2">
    <source>
        <dbReference type="ARBA" id="ARBA00004245"/>
    </source>
</evidence>
<evidence type="ECO:0000256" key="4">
    <source>
        <dbReference type="ARBA" id="ARBA00023212"/>
    </source>
</evidence>
<keyword evidence="3" id="KW-0963">Cytoplasm</keyword>
<gene>
    <name evidence="8" type="primary">Fam183a</name>
    <name evidence="8" type="ORF">DRYBRU_R04501</name>
</gene>
<dbReference type="OrthoDB" id="446290at2759"/>
<comment type="caution">
    <text evidence="8">The sequence shown here is derived from an EMBL/GenBank/DDBJ whole genome shotgun (WGS) entry which is preliminary data.</text>
</comment>
<feature type="non-terminal residue" evidence="8">
    <location>
        <position position="54"/>
    </location>
</feature>
<dbReference type="EMBL" id="VZTZ01045102">
    <property type="protein sequence ID" value="NXU44993.1"/>
    <property type="molecule type" value="Genomic_DNA"/>
</dbReference>
<evidence type="ECO:0000256" key="5">
    <source>
        <dbReference type="ARBA" id="ARBA00023273"/>
    </source>
</evidence>
<comment type="subcellular location">
    <subcellularLocation>
        <location evidence="1">Cell projection</location>
        <location evidence="1">Cilium</location>
    </subcellularLocation>
    <subcellularLocation>
        <location evidence="2">Cytoplasm</location>
        <location evidence="2">Cytoskeleton</location>
    </subcellularLocation>
</comment>
<dbReference type="GO" id="GO:0005856">
    <property type="term" value="C:cytoskeleton"/>
    <property type="evidence" value="ECO:0007669"/>
    <property type="project" value="UniProtKB-SubCell"/>
</dbReference>
<dbReference type="PANTHER" id="PTHR33865:SF3">
    <property type="entry name" value="PROTEIN FAM183B"/>
    <property type="match status" value="1"/>
</dbReference>
<dbReference type="InterPro" id="IPR029214">
    <property type="entry name" value="CFAP144"/>
</dbReference>
<feature type="compositionally biased region" description="Polar residues" evidence="7">
    <location>
        <begin position="38"/>
        <end position="54"/>
    </location>
</feature>
<protein>
    <submittedName>
        <fullName evidence="8">F183A protein</fullName>
    </submittedName>
</protein>
<proteinExistence type="inferred from homology"/>
<evidence type="ECO:0000256" key="7">
    <source>
        <dbReference type="SAM" id="MobiDB-lite"/>
    </source>
</evidence>
<sequence length="54" mass="6356">HMVARKLMSWHENIQQPIDDEFLKILHRAAEVPRQKYSEPQTASQEIGWNSTPL</sequence>
<evidence type="ECO:0000256" key="1">
    <source>
        <dbReference type="ARBA" id="ARBA00004138"/>
    </source>
</evidence>
<dbReference type="PANTHER" id="PTHR33865">
    <property type="entry name" value="PROTEIN FAM183B"/>
    <property type="match status" value="1"/>
</dbReference>
<dbReference type="AlphaFoldDB" id="A0A7L3KTX7"/>
<dbReference type="Proteomes" id="UP000525319">
    <property type="component" value="Unassembled WGS sequence"/>
</dbReference>
<evidence type="ECO:0000313" key="9">
    <source>
        <dbReference type="Proteomes" id="UP000525319"/>
    </source>
</evidence>
<feature type="region of interest" description="Disordered" evidence="7">
    <location>
        <begin position="34"/>
        <end position="54"/>
    </location>
</feature>
<dbReference type="GO" id="GO:0097546">
    <property type="term" value="C:ciliary base"/>
    <property type="evidence" value="ECO:0007669"/>
    <property type="project" value="TreeGrafter"/>
</dbReference>
<organism evidence="8 9">
    <name type="scientific">Drymodes brunneopygia</name>
    <dbReference type="NCBI Taxonomy" id="626378"/>
    <lineage>
        <taxon>Eukaryota</taxon>
        <taxon>Metazoa</taxon>
        <taxon>Chordata</taxon>
        <taxon>Craniata</taxon>
        <taxon>Vertebrata</taxon>
        <taxon>Euteleostomi</taxon>
        <taxon>Archelosauria</taxon>
        <taxon>Archosauria</taxon>
        <taxon>Dinosauria</taxon>
        <taxon>Saurischia</taxon>
        <taxon>Theropoda</taxon>
        <taxon>Coelurosauria</taxon>
        <taxon>Aves</taxon>
        <taxon>Neognathae</taxon>
        <taxon>Neoaves</taxon>
        <taxon>Telluraves</taxon>
        <taxon>Australaves</taxon>
        <taxon>Passeriformes</taxon>
        <taxon>Petroicidae</taxon>
        <taxon>Drymodes</taxon>
    </lineage>
</organism>
<comment type="similarity">
    <text evidence="6">Belongs to the CFAP144 family.</text>
</comment>
<name>A0A7L3KTX7_9PASS</name>